<keyword evidence="3" id="KW-1185">Reference proteome</keyword>
<dbReference type="InterPro" id="IPR001667">
    <property type="entry name" value="DDH_dom"/>
</dbReference>
<evidence type="ECO:0000259" key="1">
    <source>
        <dbReference type="Pfam" id="PF01368"/>
    </source>
</evidence>
<sequence>MPPSNKPTKYIIVAIRDVDSIISSLTFSFLSHTLTPNPTLTIYLLLTNIPQADLQLHPKVVHILTSNSLSLNNLLFTEGLLHLTLHHTSLILLDHNQFITLFVEPTWSSHIMGILDHHIDKELYTTQNLHFWVIKPISSATSLILHHVLSA</sequence>
<dbReference type="EMBL" id="RBNI01014577">
    <property type="protein sequence ID" value="RUP20259.1"/>
    <property type="molecule type" value="Genomic_DNA"/>
</dbReference>
<comment type="caution">
    <text evidence="2">The sequence shown here is derived from an EMBL/GenBank/DDBJ whole genome shotgun (WGS) entry which is preliminary data.</text>
</comment>
<dbReference type="OrthoDB" id="374045at2759"/>
<name>A0A433BAG0_9FUNG</name>
<protein>
    <recommendedName>
        <fullName evidence="1">DDH domain-containing protein</fullName>
    </recommendedName>
</protein>
<dbReference type="Gene3D" id="3.90.1640.10">
    <property type="entry name" value="inorganic pyrophosphatase (n-terminal core)"/>
    <property type="match status" value="1"/>
</dbReference>
<gene>
    <name evidence="2" type="ORF">BC936DRAFT_139256</name>
</gene>
<evidence type="ECO:0000313" key="2">
    <source>
        <dbReference type="EMBL" id="RUP20259.1"/>
    </source>
</evidence>
<evidence type="ECO:0000313" key="3">
    <source>
        <dbReference type="Proteomes" id="UP000268093"/>
    </source>
</evidence>
<dbReference type="Proteomes" id="UP000268093">
    <property type="component" value="Unassembled WGS sequence"/>
</dbReference>
<dbReference type="Pfam" id="PF01368">
    <property type="entry name" value="DHH"/>
    <property type="match status" value="1"/>
</dbReference>
<accession>A0A433BAG0</accession>
<proteinExistence type="predicted"/>
<reference evidence="2 3" key="1">
    <citation type="journal article" date="2018" name="New Phytol.">
        <title>Phylogenomics of Endogonaceae and evolution of mycorrhizas within Mucoromycota.</title>
        <authorList>
            <person name="Chang Y."/>
            <person name="Desiro A."/>
            <person name="Na H."/>
            <person name="Sandor L."/>
            <person name="Lipzen A."/>
            <person name="Clum A."/>
            <person name="Barry K."/>
            <person name="Grigoriev I.V."/>
            <person name="Martin F.M."/>
            <person name="Stajich J.E."/>
            <person name="Smith M.E."/>
            <person name="Bonito G."/>
            <person name="Spatafora J.W."/>
        </authorList>
    </citation>
    <scope>NUCLEOTIDE SEQUENCE [LARGE SCALE GENOMIC DNA]</scope>
    <source>
        <strain evidence="2 3">GMNB39</strain>
    </source>
</reference>
<organism evidence="2 3">
    <name type="scientific">Jimgerdemannia flammicorona</name>
    <dbReference type="NCBI Taxonomy" id="994334"/>
    <lineage>
        <taxon>Eukaryota</taxon>
        <taxon>Fungi</taxon>
        <taxon>Fungi incertae sedis</taxon>
        <taxon>Mucoromycota</taxon>
        <taxon>Mucoromycotina</taxon>
        <taxon>Endogonomycetes</taxon>
        <taxon>Endogonales</taxon>
        <taxon>Endogonaceae</taxon>
        <taxon>Jimgerdemannia</taxon>
    </lineage>
</organism>
<dbReference type="InterPro" id="IPR038763">
    <property type="entry name" value="DHH_sf"/>
</dbReference>
<dbReference type="AlphaFoldDB" id="A0A433BAG0"/>
<feature type="domain" description="DDH" evidence="1">
    <location>
        <begin position="11"/>
        <end position="147"/>
    </location>
</feature>
<dbReference type="SUPFAM" id="SSF64182">
    <property type="entry name" value="DHH phosphoesterases"/>
    <property type="match status" value="1"/>
</dbReference>